<reference evidence="2 3" key="1">
    <citation type="submission" date="2018-04" db="EMBL/GenBank/DDBJ databases">
        <title>Genomic Encyclopedia of Archaeal and Bacterial Type Strains, Phase II (KMG-II): from individual species to whole genera.</title>
        <authorList>
            <person name="Goeker M."/>
        </authorList>
    </citation>
    <scope>NUCLEOTIDE SEQUENCE [LARGE SCALE GENOMIC DNA]</scope>
    <source>
        <strain evidence="2 3">DSM 5822</strain>
    </source>
</reference>
<dbReference type="InterPro" id="IPR025293">
    <property type="entry name" value="YfiR/HmsC-like"/>
</dbReference>
<dbReference type="Proteomes" id="UP000244223">
    <property type="component" value="Unassembled WGS sequence"/>
</dbReference>
<sequence length="183" mass="20320">MGHRLSTVKSLLLLGMLSLLSLSLFARGEPSEDQVKAAFVYNFAKFVEWPDNAFDNKETPLNLCVIGKDRVGAALQLLEQREAQGRQLHVTALLASKDTLKGSRCHILFIASSEAARQQEILEQFLDAPVLTVADNLDFVKQGGMISLYVEEQRVQFAINQSATHNNGLKLSARMLQLARVPR</sequence>
<dbReference type="AlphaFoldDB" id="A0A2T5J2P6"/>
<keyword evidence="1" id="KW-0732">Signal</keyword>
<comment type="caution">
    <text evidence="2">The sequence shown here is derived from an EMBL/GenBank/DDBJ whole genome shotgun (WGS) entry which is preliminary data.</text>
</comment>
<organism evidence="2 3">
    <name type="scientific">Agitococcus lubricus</name>
    <dbReference type="NCBI Taxonomy" id="1077255"/>
    <lineage>
        <taxon>Bacteria</taxon>
        <taxon>Pseudomonadati</taxon>
        <taxon>Pseudomonadota</taxon>
        <taxon>Gammaproteobacteria</taxon>
        <taxon>Moraxellales</taxon>
        <taxon>Moraxellaceae</taxon>
        <taxon>Agitococcus</taxon>
    </lineage>
</organism>
<dbReference type="Pfam" id="PF13689">
    <property type="entry name" value="DUF4154"/>
    <property type="match status" value="1"/>
</dbReference>
<evidence type="ECO:0000313" key="2">
    <source>
        <dbReference type="EMBL" id="PTQ90800.1"/>
    </source>
</evidence>
<accession>A0A2T5J2P6</accession>
<feature type="chain" id="PRO_5030906829" evidence="1">
    <location>
        <begin position="27"/>
        <end position="183"/>
    </location>
</feature>
<protein>
    <submittedName>
        <fullName evidence="2">Uncharacterized protein DUF4154</fullName>
    </submittedName>
</protein>
<keyword evidence="3" id="KW-1185">Reference proteome</keyword>
<dbReference type="RefSeq" id="WP_107864641.1">
    <property type="nucleotide sequence ID" value="NZ_QAON01000002.1"/>
</dbReference>
<dbReference type="OrthoDB" id="277577at2"/>
<proteinExistence type="predicted"/>
<gene>
    <name evidence="2" type="ORF">C8N29_102200</name>
</gene>
<dbReference type="EMBL" id="QAON01000002">
    <property type="protein sequence ID" value="PTQ90800.1"/>
    <property type="molecule type" value="Genomic_DNA"/>
</dbReference>
<evidence type="ECO:0000256" key="1">
    <source>
        <dbReference type="SAM" id="SignalP"/>
    </source>
</evidence>
<feature type="signal peptide" evidence="1">
    <location>
        <begin position="1"/>
        <end position="26"/>
    </location>
</feature>
<name>A0A2T5J2P6_9GAMM</name>
<evidence type="ECO:0000313" key="3">
    <source>
        <dbReference type="Proteomes" id="UP000244223"/>
    </source>
</evidence>